<reference evidence="2 3" key="1">
    <citation type="submission" date="2022-01" db="EMBL/GenBank/DDBJ databases">
        <title>A high-quality chromosome-level genome assembly of rohu carp, Labeo rohita.</title>
        <authorList>
            <person name="Arick M.A. II"/>
            <person name="Hsu C.-Y."/>
            <person name="Magbanua Z."/>
            <person name="Pechanova O."/>
            <person name="Grover C."/>
            <person name="Miller E."/>
            <person name="Thrash A."/>
            <person name="Ezzel L."/>
            <person name="Alam S."/>
            <person name="Benzie J."/>
            <person name="Hamilton M."/>
            <person name="Karsi A."/>
            <person name="Lawrence M.L."/>
            <person name="Peterson D.G."/>
        </authorList>
    </citation>
    <scope>NUCLEOTIDE SEQUENCE [LARGE SCALE GENOMIC DNA]</scope>
    <source>
        <strain evidence="3">BAU-BD-2019</strain>
        <tissue evidence="2">Blood</tissue>
    </source>
</reference>
<evidence type="ECO:0000313" key="2">
    <source>
        <dbReference type="EMBL" id="KAI2667165.1"/>
    </source>
</evidence>
<name>A0ABQ8MWH3_LABRO</name>
<feature type="region of interest" description="Disordered" evidence="1">
    <location>
        <begin position="116"/>
        <end position="158"/>
    </location>
</feature>
<comment type="caution">
    <text evidence="2">The sequence shown here is derived from an EMBL/GenBank/DDBJ whole genome shotgun (WGS) entry which is preliminary data.</text>
</comment>
<sequence length="254" mass="28408">MVLHLHLGSSVSAVSTDDLEVLELKVPDNLVPLQVTYMTLKPHFRAEVVALKNIVLNLEKDFKDSVESNLNREVYFRDAVDFKFDKMEESIKDAVSTLERGLRLRDKKWVKQLEQLNDPEASISPPTATTSPVPPTSVPGFPPANHPSTSTTSQTVNRATDGEFCATTPTGPDFDTIFSILPFSRELSRVFPYLPPLHRPTGSKCWNTRHWHPPQRPISRRGGNARGAGGPAWLRAVLSWEERRHLPKDAQAGI</sequence>
<gene>
    <name evidence="2" type="ORF">H4Q32_003577</name>
</gene>
<evidence type="ECO:0000256" key="1">
    <source>
        <dbReference type="SAM" id="MobiDB-lite"/>
    </source>
</evidence>
<feature type="compositionally biased region" description="Low complexity" evidence="1">
    <location>
        <begin position="119"/>
        <end position="131"/>
    </location>
</feature>
<protein>
    <submittedName>
        <fullName evidence="2">Coiled-coil domain-containing protein 78</fullName>
    </submittedName>
</protein>
<evidence type="ECO:0000313" key="3">
    <source>
        <dbReference type="Proteomes" id="UP000830375"/>
    </source>
</evidence>
<proteinExistence type="predicted"/>
<dbReference type="Proteomes" id="UP000830375">
    <property type="component" value="Unassembled WGS sequence"/>
</dbReference>
<feature type="compositionally biased region" description="Polar residues" evidence="1">
    <location>
        <begin position="146"/>
        <end position="158"/>
    </location>
</feature>
<organism evidence="2 3">
    <name type="scientific">Labeo rohita</name>
    <name type="common">Indian major carp</name>
    <name type="synonym">Cyprinus rohita</name>
    <dbReference type="NCBI Taxonomy" id="84645"/>
    <lineage>
        <taxon>Eukaryota</taxon>
        <taxon>Metazoa</taxon>
        <taxon>Chordata</taxon>
        <taxon>Craniata</taxon>
        <taxon>Vertebrata</taxon>
        <taxon>Euteleostomi</taxon>
        <taxon>Actinopterygii</taxon>
        <taxon>Neopterygii</taxon>
        <taxon>Teleostei</taxon>
        <taxon>Ostariophysi</taxon>
        <taxon>Cypriniformes</taxon>
        <taxon>Cyprinidae</taxon>
        <taxon>Labeoninae</taxon>
        <taxon>Labeonini</taxon>
        <taxon>Labeo</taxon>
    </lineage>
</organism>
<accession>A0ABQ8MWH3</accession>
<keyword evidence="3" id="KW-1185">Reference proteome</keyword>
<dbReference type="EMBL" id="JACTAM010000002">
    <property type="protein sequence ID" value="KAI2667165.1"/>
    <property type="molecule type" value="Genomic_DNA"/>
</dbReference>
<feature type="compositionally biased region" description="Pro residues" evidence="1">
    <location>
        <begin position="132"/>
        <end position="145"/>
    </location>
</feature>